<dbReference type="PANTHER" id="PTHR46663">
    <property type="entry name" value="DIGUANYLATE CYCLASE DGCT-RELATED"/>
    <property type="match status" value="1"/>
</dbReference>
<dbReference type="Pfam" id="PF00990">
    <property type="entry name" value="GGDEF"/>
    <property type="match status" value="1"/>
</dbReference>
<dbReference type="NCBIfam" id="TIGR00229">
    <property type="entry name" value="sensory_box"/>
    <property type="match status" value="1"/>
</dbReference>
<dbReference type="Gene3D" id="3.30.450.20">
    <property type="entry name" value="PAS domain"/>
    <property type="match status" value="2"/>
</dbReference>
<dbReference type="InterPro" id="IPR001610">
    <property type="entry name" value="PAC"/>
</dbReference>
<dbReference type="PROSITE" id="PS50113">
    <property type="entry name" value="PAC"/>
    <property type="match status" value="1"/>
</dbReference>
<evidence type="ECO:0000256" key="2">
    <source>
        <dbReference type="SAM" id="Coils"/>
    </source>
</evidence>
<dbReference type="AlphaFoldDB" id="A0A7X5LJ65"/>
<dbReference type="PROSITE" id="PS50112">
    <property type="entry name" value="PAS"/>
    <property type="match status" value="1"/>
</dbReference>
<proteinExistence type="predicted"/>
<dbReference type="InterPro" id="IPR029787">
    <property type="entry name" value="Nucleotide_cyclase"/>
</dbReference>
<accession>A0A7X5LJ65</accession>
<feature type="coiled-coil region" evidence="2">
    <location>
        <begin position="257"/>
        <end position="291"/>
    </location>
</feature>
<dbReference type="Gene3D" id="3.30.70.270">
    <property type="match status" value="1"/>
</dbReference>
<evidence type="ECO:0000259" key="4">
    <source>
        <dbReference type="PROSITE" id="PS50113"/>
    </source>
</evidence>
<keyword evidence="7" id="KW-1185">Reference proteome</keyword>
<dbReference type="SMART" id="SM00267">
    <property type="entry name" value="GGDEF"/>
    <property type="match status" value="1"/>
</dbReference>
<organism evidence="6 7">
    <name type="scientific">Alteromonas profundi</name>
    <dbReference type="NCBI Taxonomy" id="2696062"/>
    <lineage>
        <taxon>Bacteria</taxon>
        <taxon>Pseudomonadati</taxon>
        <taxon>Pseudomonadota</taxon>
        <taxon>Gammaproteobacteria</taxon>
        <taxon>Alteromonadales</taxon>
        <taxon>Alteromonadaceae</taxon>
        <taxon>Alteromonas/Salinimonas group</taxon>
        <taxon>Alteromonas</taxon>
    </lineage>
</organism>
<name>A0A7X5LJ65_9ALTE</name>
<dbReference type="SMART" id="SM00086">
    <property type="entry name" value="PAC"/>
    <property type="match status" value="2"/>
</dbReference>
<evidence type="ECO:0000313" key="6">
    <source>
        <dbReference type="EMBL" id="NDV90323.1"/>
    </source>
</evidence>
<sequence>MNIESINLIHLLEHADIGVVIHAWDTQIVYANPAAIEILNTPLAKLKTITGKHEHWEFIDRQDRRLHIDEYPVNKIVRLGTPLTNEIIGIVEKDCGAVKWVRVNAYPEKYKDNSKGFIVVYFTEITEQVTHFSYKDIVQNSQDMIIVTEAANVEGPLSPQIIYVNDAICELSEYSREELIGETPRIFQGPLTDKSATLRIRQALLEQRPVTETLLNYTKSGTPYWVEMSIFPLTNRFGEVTHFASVERDVSSTRFYSEQLKGRNDELKLIRENLEKLVMEKTREIKNVNAKLEKLAYFDELTDIPNRRAFYDTLEKATHFAERNHFSLIVGIADVDHFKRLNDTYGHGLGDKVLYAVAQIMKQFFRQEDGIGRLGGEEFGFFMVIPTSLEPEGLLNRLRQKVENLNKTISELNDYQVTISIGAFHVQSTEYVEGKQLMDEADKALYCAKHDGRNRVHIQRQLTKE</sequence>
<protein>
    <submittedName>
        <fullName evidence="6">Diguanylate cyclase</fullName>
    </submittedName>
</protein>
<dbReference type="NCBIfam" id="TIGR00254">
    <property type="entry name" value="GGDEF"/>
    <property type="match status" value="1"/>
</dbReference>
<dbReference type="Pfam" id="PF13188">
    <property type="entry name" value="PAS_8"/>
    <property type="match status" value="1"/>
</dbReference>
<dbReference type="Pfam" id="PF13426">
    <property type="entry name" value="PAS_9"/>
    <property type="match status" value="1"/>
</dbReference>
<dbReference type="FunFam" id="3.30.70.270:FF:000001">
    <property type="entry name" value="Diguanylate cyclase domain protein"/>
    <property type="match status" value="1"/>
</dbReference>
<feature type="domain" description="GGDEF" evidence="5">
    <location>
        <begin position="326"/>
        <end position="461"/>
    </location>
</feature>
<dbReference type="InterPro" id="IPR000014">
    <property type="entry name" value="PAS"/>
</dbReference>
<evidence type="ECO:0000256" key="1">
    <source>
        <dbReference type="ARBA" id="ARBA00001946"/>
    </source>
</evidence>
<dbReference type="InterPro" id="IPR035965">
    <property type="entry name" value="PAS-like_dom_sf"/>
</dbReference>
<dbReference type="SUPFAM" id="SSF55785">
    <property type="entry name" value="PYP-like sensor domain (PAS domain)"/>
    <property type="match status" value="2"/>
</dbReference>
<feature type="domain" description="PAS" evidence="3">
    <location>
        <begin position="130"/>
        <end position="183"/>
    </location>
</feature>
<dbReference type="Proteomes" id="UP000470213">
    <property type="component" value="Unassembled WGS sequence"/>
</dbReference>
<evidence type="ECO:0000313" key="7">
    <source>
        <dbReference type="Proteomes" id="UP000470213"/>
    </source>
</evidence>
<comment type="caution">
    <text evidence="6">The sequence shown here is derived from an EMBL/GenBank/DDBJ whole genome shotgun (WGS) entry which is preliminary data.</text>
</comment>
<dbReference type="CDD" id="cd01949">
    <property type="entry name" value="GGDEF"/>
    <property type="match status" value="1"/>
</dbReference>
<feature type="domain" description="PAC" evidence="4">
    <location>
        <begin position="208"/>
        <end position="262"/>
    </location>
</feature>
<dbReference type="RefSeq" id="WP_163083915.1">
    <property type="nucleotide sequence ID" value="NZ_JAAAWN010000003.1"/>
</dbReference>
<dbReference type="EMBL" id="JAAAWN010000003">
    <property type="protein sequence ID" value="NDV90323.1"/>
    <property type="molecule type" value="Genomic_DNA"/>
</dbReference>
<comment type="cofactor">
    <cofactor evidence="1">
        <name>Mg(2+)</name>
        <dbReference type="ChEBI" id="CHEBI:18420"/>
    </cofactor>
</comment>
<dbReference type="InterPro" id="IPR052163">
    <property type="entry name" value="DGC-Regulatory_Protein"/>
</dbReference>
<evidence type="ECO:0000259" key="3">
    <source>
        <dbReference type="PROSITE" id="PS50112"/>
    </source>
</evidence>
<dbReference type="PROSITE" id="PS50887">
    <property type="entry name" value="GGDEF"/>
    <property type="match status" value="1"/>
</dbReference>
<dbReference type="InterPro" id="IPR000160">
    <property type="entry name" value="GGDEF_dom"/>
</dbReference>
<dbReference type="InterPro" id="IPR043128">
    <property type="entry name" value="Rev_trsase/Diguanyl_cyclase"/>
</dbReference>
<evidence type="ECO:0000259" key="5">
    <source>
        <dbReference type="PROSITE" id="PS50887"/>
    </source>
</evidence>
<dbReference type="CDD" id="cd00130">
    <property type="entry name" value="PAS"/>
    <property type="match status" value="2"/>
</dbReference>
<dbReference type="PANTHER" id="PTHR46663:SF3">
    <property type="entry name" value="SLL0267 PROTEIN"/>
    <property type="match status" value="1"/>
</dbReference>
<dbReference type="GO" id="GO:0003824">
    <property type="term" value="F:catalytic activity"/>
    <property type="evidence" value="ECO:0007669"/>
    <property type="project" value="UniProtKB-ARBA"/>
</dbReference>
<keyword evidence="2" id="KW-0175">Coiled coil</keyword>
<dbReference type="InterPro" id="IPR000700">
    <property type="entry name" value="PAS-assoc_C"/>
</dbReference>
<dbReference type="SUPFAM" id="SSF55073">
    <property type="entry name" value="Nucleotide cyclase"/>
    <property type="match status" value="1"/>
</dbReference>
<reference evidence="6 7" key="1">
    <citation type="submission" date="2020-01" db="EMBL/GenBank/DDBJ databases">
        <authorList>
            <person name="Chen J."/>
            <person name="Zhu S."/>
            <person name="Yang J."/>
        </authorList>
    </citation>
    <scope>NUCLEOTIDE SEQUENCE [LARGE SCALE GENOMIC DNA]</scope>
    <source>
        <strain evidence="6 7">345S023</strain>
    </source>
</reference>
<dbReference type="SMART" id="SM00091">
    <property type="entry name" value="PAS"/>
    <property type="match status" value="2"/>
</dbReference>
<gene>
    <name evidence="6" type="ORF">GTH32_03820</name>
</gene>